<dbReference type="EMBL" id="LRBV02000008">
    <property type="status" value="NOT_ANNOTATED_CDS"/>
    <property type="molecule type" value="Genomic_DNA"/>
</dbReference>
<dbReference type="SUPFAM" id="SSF56219">
    <property type="entry name" value="DNase I-like"/>
    <property type="match status" value="1"/>
</dbReference>
<dbReference type="Pfam" id="PF03372">
    <property type="entry name" value="Exo_endo_phos"/>
    <property type="match status" value="1"/>
</dbReference>
<organism evidence="3 4">
    <name type="scientific">Quercus lobata</name>
    <name type="common">Valley oak</name>
    <dbReference type="NCBI Taxonomy" id="97700"/>
    <lineage>
        <taxon>Eukaryota</taxon>
        <taxon>Viridiplantae</taxon>
        <taxon>Streptophyta</taxon>
        <taxon>Embryophyta</taxon>
        <taxon>Tracheophyta</taxon>
        <taxon>Spermatophyta</taxon>
        <taxon>Magnoliopsida</taxon>
        <taxon>eudicotyledons</taxon>
        <taxon>Gunneridae</taxon>
        <taxon>Pentapetalae</taxon>
        <taxon>rosids</taxon>
        <taxon>fabids</taxon>
        <taxon>Fagales</taxon>
        <taxon>Fagaceae</taxon>
        <taxon>Quercus</taxon>
    </lineage>
</organism>
<keyword evidence="1" id="KW-0862">Zinc</keyword>
<dbReference type="InterPro" id="IPR036691">
    <property type="entry name" value="Endo/exonu/phosph_ase_sf"/>
</dbReference>
<feature type="domain" description="CCHC-type" evidence="2">
    <location>
        <begin position="208"/>
        <end position="221"/>
    </location>
</feature>
<proteinExistence type="predicted"/>
<dbReference type="OMA" id="NTINCIM"/>
<dbReference type="GO" id="GO:0003824">
    <property type="term" value="F:catalytic activity"/>
    <property type="evidence" value="ECO:0007669"/>
    <property type="project" value="InterPro"/>
</dbReference>
<dbReference type="PANTHER" id="PTHR31286:SF167">
    <property type="entry name" value="OS09G0268800 PROTEIN"/>
    <property type="match status" value="1"/>
</dbReference>
<reference evidence="3 4" key="1">
    <citation type="journal article" date="2016" name="G3 (Bethesda)">
        <title>First Draft Assembly and Annotation of the Genome of a California Endemic Oak Quercus lobata Nee (Fagaceae).</title>
        <authorList>
            <person name="Sork V.L."/>
            <person name="Fitz-Gibbon S.T."/>
            <person name="Puiu D."/>
            <person name="Crepeau M."/>
            <person name="Gugger P.F."/>
            <person name="Sherman R."/>
            <person name="Stevens K."/>
            <person name="Langley C.H."/>
            <person name="Pellegrini M."/>
            <person name="Salzberg S.L."/>
        </authorList>
    </citation>
    <scope>NUCLEOTIDE SEQUENCE [LARGE SCALE GENOMIC DNA]</scope>
    <source>
        <strain evidence="3 4">cv. SW786</strain>
    </source>
</reference>
<dbReference type="EnsemblPlants" id="QL08p005297:mrna">
    <property type="protein sequence ID" value="QL08p005297:mrna"/>
    <property type="gene ID" value="QL08p005297"/>
</dbReference>
<dbReference type="PROSITE" id="PS50158">
    <property type="entry name" value="ZF_CCHC"/>
    <property type="match status" value="1"/>
</dbReference>
<dbReference type="PANTHER" id="PTHR31286">
    <property type="entry name" value="GLYCINE-RICH CELL WALL STRUCTURAL PROTEIN 1.8-LIKE"/>
    <property type="match status" value="1"/>
</dbReference>
<evidence type="ECO:0000259" key="2">
    <source>
        <dbReference type="PROSITE" id="PS50158"/>
    </source>
</evidence>
<accession>A0A7N2M6Y1</accession>
<dbReference type="GO" id="GO:0008270">
    <property type="term" value="F:zinc ion binding"/>
    <property type="evidence" value="ECO:0007669"/>
    <property type="project" value="UniProtKB-KW"/>
</dbReference>
<keyword evidence="4" id="KW-1185">Reference proteome</keyword>
<reference evidence="3" key="2">
    <citation type="submission" date="2021-01" db="UniProtKB">
        <authorList>
            <consortium name="EnsemblPlants"/>
        </authorList>
    </citation>
    <scope>IDENTIFICATION</scope>
</reference>
<evidence type="ECO:0000313" key="4">
    <source>
        <dbReference type="Proteomes" id="UP000594261"/>
    </source>
</evidence>
<dbReference type="InterPro" id="IPR001878">
    <property type="entry name" value="Znf_CCHC"/>
</dbReference>
<dbReference type="GO" id="GO:0003676">
    <property type="term" value="F:nucleic acid binding"/>
    <property type="evidence" value="ECO:0007669"/>
    <property type="project" value="InterPro"/>
</dbReference>
<evidence type="ECO:0000256" key="1">
    <source>
        <dbReference type="PROSITE-ProRule" id="PRU00047"/>
    </source>
</evidence>
<dbReference type="InterPro" id="IPR040256">
    <property type="entry name" value="At4g02000-like"/>
</dbReference>
<protein>
    <recommendedName>
        <fullName evidence="2">CCHC-type domain-containing protein</fullName>
    </recommendedName>
</protein>
<dbReference type="Pfam" id="PF14111">
    <property type="entry name" value="DUF4283"/>
    <property type="match status" value="1"/>
</dbReference>
<dbReference type="Gene3D" id="3.60.10.10">
    <property type="entry name" value="Endonuclease/exonuclease/phosphatase"/>
    <property type="match status" value="1"/>
</dbReference>
<dbReference type="InterPro" id="IPR025558">
    <property type="entry name" value="DUF4283"/>
</dbReference>
<dbReference type="Proteomes" id="UP000594261">
    <property type="component" value="Chromosome 8"/>
</dbReference>
<evidence type="ECO:0000313" key="3">
    <source>
        <dbReference type="EnsemblPlants" id="QL08p005297:mrna"/>
    </source>
</evidence>
<name>A0A7N2M6Y1_QUELO</name>
<dbReference type="InterPro" id="IPR025836">
    <property type="entry name" value="Zn_knuckle_CX2CX4HX4C"/>
</dbReference>
<keyword evidence="1" id="KW-0479">Metal-binding</keyword>
<sequence>MDQEVVNSLGNLKLTREEEEDIVVANSSSSGNLEECSLSLFGRLLSDRHQNLRALKNTLRAAWKMGSDLRIVEVGNSILQFKFGSKCQLEWVEKSGPWNFENNLLLLCRWRKGLTSKNICFSHSPFWVQIWGLPFENMVEDFGREIGSKIGKVLEVDKRALQADQAKFLRVRVEVQLDKPLRRGGFVKNDENDRIWVDFRYERLPIFCYKCGILGHDDKHCLVNPMENPAGNQYGEWLKAGGALKDGGGNFKLKQQANAEMRGADSMGLNSNIKERNGGSGHSCPALAVGGGSGHSCPALAVGGGTEGRKGTVSLMDTDRMECVKSNPREHGEKVRTEDDVADALRSGEVQKSPQDMRPGGNGELNCHGEEAVPLCQERGLAQTIRRKFKRMARDKGKAQESVNAEKAQEVSNKRKALTDVLFASEETAQKRLCFGWNCRGLGNPRSVRVLRELVQRWKPGIVFLSETKMKNYQMNKVKFKIGLLNGLIVPSTGRSGGLAMLWNRDIHLEVQSYSRYFIDAVVTEVESGFKWRITGFYGNPETWRRKESWDFLRSLNRMYHLPWLCFGDFNEVVSVEEKLGGAPRSQKQMDDFREVIHQCGFKDLGFEGPEFTWCNMQEGDSRVLLRLDRALATPEWIDHYKNVKVHHLVESTSDHCALLLTDTAVTQELSSKRRFHFEAMWTKRAECKDIIQGAWVDSQDLHSPSGIAARLRNCAKNLSKWNKTVFGQIPKKIKEKRETLNYLVSRDKDGSLGGDINKLRKEINELLDSEEIKWQQRSKVQWLGLGDRNTKYFHSKASDRRRKNTINCIMDDGGVWHDSPDSIAEVAVSYFKNLYSTAYPTRIPEVLDSIPTKVSEDMNQALIKEFTREEIEVALNQMHPTKAPGPDAMCLS</sequence>
<dbReference type="InterPro" id="IPR005135">
    <property type="entry name" value="Endo/exonuclease/phosphatase"/>
</dbReference>
<dbReference type="Pfam" id="PF14392">
    <property type="entry name" value="zf-CCHC_4"/>
    <property type="match status" value="1"/>
</dbReference>
<dbReference type="InParanoid" id="A0A7N2M6Y1"/>
<dbReference type="Gramene" id="QL08p005297:mrna">
    <property type="protein sequence ID" value="QL08p005297:mrna"/>
    <property type="gene ID" value="QL08p005297"/>
</dbReference>
<dbReference type="AlphaFoldDB" id="A0A7N2M6Y1"/>
<keyword evidence="1" id="KW-0863">Zinc-finger</keyword>